<feature type="domain" description="Transcription regulator HTH AraC N-terminal" evidence="1">
    <location>
        <begin position="24"/>
        <end position="88"/>
    </location>
</feature>
<dbReference type="PANTHER" id="PTHR43436">
    <property type="entry name" value="ARAC-FAMILY TRANSCRIPTIONAL REGULATOR"/>
    <property type="match status" value="1"/>
</dbReference>
<comment type="caution">
    <text evidence="2">The sequence shown here is derived from an EMBL/GenBank/DDBJ whole genome shotgun (WGS) entry which is preliminary data.</text>
</comment>
<keyword evidence="3" id="KW-1185">Reference proteome</keyword>
<evidence type="ECO:0000313" key="2">
    <source>
        <dbReference type="EMBL" id="ODA68459.1"/>
    </source>
</evidence>
<sequence length="131" mass="15137">MEKRRELASLIDRFSEADGVQATAIPRLFLIKSSTPTLPLHTVYEPAVCIIAQGSKRAILGEQVLSYDAEKYLVISVDVPAVGQIMERRRKSRIFAFASIWTVRRWRACCSIRRFLRCGRWRRPLPFRSAR</sequence>
<reference evidence="2 3" key="1">
    <citation type="submission" date="2016-07" db="EMBL/GenBank/DDBJ databases">
        <title>Draft genome sequence of Methyloligella halotolerans C2T (VKM B-2706T=CCUG 61687T=DSM 25045T), a halotolerant polyhydroxybutyrate accumulating methylotroph.</title>
        <authorList>
            <person name="Vasilenko O.V."/>
            <person name="Doronina N.V."/>
            <person name="Poroshina M.N."/>
            <person name="Tarlachkov S.V."/>
            <person name="Trotsenko Y.A."/>
        </authorList>
    </citation>
    <scope>NUCLEOTIDE SEQUENCE [LARGE SCALE GENOMIC DNA]</scope>
    <source>
        <strain evidence="2 3">VKM B-2706</strain>
    </source>
</reference>
<dbReference type="Proteomes" id="UP000095087">
    <property type="component" value="Unassembled WGS sequence"/>
</dbReference>
<proteinExistence type="predicted"/>
<dbReference type="Pfam" id="PF06719">
    <property type="entry name" value="AraC_N"/>
    <property type="match status" value="1"/>
</dbReference>
<evidence type="ECO:0000313" key="3">
    <source>
        <dbReference type="Proteomes" id="UP000095087"/>
    </source>
</evidence>
<protein>
    <recommendedName>
        <fullName evidence="1">Transcription regulator HTH AraC N-terminal domain-containing protein</fullName>
    </recommendedName>
</protein>
<dbReference type="AlphaFoldDB" id="A0A1E2S291"/>
<dbReference type="GO" id="GO:0006355">
    <property type="term" value="P:regulation of DNA-templated transcription"/>
    <property type="evidence" value="ECO:0007669"/>
    <property type="project" value="TreeGrafter"/>
</dbReference>
<evidence type="ECO:0000259" key="1">
    <source>
        <dbReference type="Pfam" id="PF06719"/>
    </source>
</evidence>
<dbReference type="STRING" id="1177755.A7A08_00282"/>
<organism evidence="2 3">
    <name type="scientific">Methyloligella halotolerans</name>
    <dbReference type="NCBI Taxonomy" id="1177755"/>
    <lineage>
        <taxon>Bacteria</taxon>
        <taxon>Pseudomonadati</taxon>
        <taxon>Pseudomonadota</taxon>
        <taxon>Alphaproteobacteria</taxon>
        <taxon>Hyphomicrobiales</taxon>
        <taxon>Hyphomicrobiaceae</taxon>
        <taxon>Methyloligella</taxon>
    </lineage>
</organism>
<dbReference type="InterPro" id="IPR009594">
    <property type="entry name" value="Tscrpt_reg_HTH_AraC_N"/>
</dbReference>
<dbReference type="PANTHER" id="PTHR43436:SF1">
    <property type="entry name" value="TRANSCRIPTIONAL REGULATORY PROTEIN"/>
    <property type="match status" value="1"/>
</dbReference>
<dbReference type="EMBL" id="MASI01000001">
    <property type="protein sequence ID" value="ODA68459.1"/>
    <property type="molecule type" value="Genomic_DNA"/>
</dbReference>
<name>A0A1E2S291_9HYPH</name>
<accession>A0A1E2S291</accession>
<gene>
    <name evidence="2" type="ORF">A7A08_00282</name>
</gene>